<reference evidence="1" key="2">
    <citation type="journal article" date="2007" name="Science">
        <title>Draft genome sequence of the sexually transmitted pathogen Trichomonas vaginalis.</title>
        <authorList>
            <person name="Carlton J.M."/>
            <person name="Hirt R.P."/>
            <person name="Silva J.C."/>
            <person name="Delcher A.L."/>
            <person name="Schatz M."/>
            <person name="Zhao Q."/>
            <person name="Wortman J.R."/>
            <person name="Bidwell S.L."/>
            <person name="Alsmark U.C.M."/>
            <person name="Besteiro S."/>
            <person name="Sicheritz-Ponten T."/>
            <person name="Noel C.J."/>
            <person name="Dacks J.B."/>
            <person name="Foster P.G."/>
            <person name="Simillion C."/>
            <person name="Van de Peer Y."/>
            <person name="Miranda-Saavedra D."/>
            <person name="Barton G.J."/>
            <person name="Westrop G.D."/>
            <person name="Mueller S."/>
            <person name="Dessi D."/>
            <person name="Fiori P.L."/>
            <person name="Ren Q."/>
            <person name="Paulsen I."/>
            <person name="Zhang H."/>
            <person name="Bastida-Corcuera F.D."/>
            <person name="Simoes-Barbosa A."/>
            <person name="Brown M.T."/>
            <person name="Hayes R.D."/>
            <person name="Mukherjee M."/>
            <person name="Okumura C.Y."/>
            <person name="Schneider R."/>
            <person name="Smith A.J."/>
            <person name="Vanacova S."/>
            <person name="Villalvazo M."/>
            <person name="Haas B.J."/>
            <person name="Pertea M."/>
            <person name="Feldblyum T.V."/>
            <person name="Utterback T.R."/>
            <person name="Shu C.L."/>
            <person name="Osoegawa K."/>
            <person name="de Jong P.J."/>
            <person name="Hrdy I."/>
            <person name="Horvathova L."/>
            <person name="Zubacova Z."/>
            <person name="Dolezal P."/>
            <person name="Malik S.B."/>
            <person name="Logsdon J.M. Jr."/>
            <person name="Henze K."/>
            <person name="Gupta A."/>
            <person name="Wang C.C."/>
            <person name="Dunne R.L."/>
            <person name="Upcroft J.A."/>
            <person name="Upcroft P."/>
            <person name="White O."/>
            <person name="Salzberg S.L."/>
            <person name="Tang P."/>
            <person name="Chiu C.-H."/>
            <person name="Lee Y.-S."/>
            <person name="Embley T.M."/>
            <person name="Coombs G.H."/>
            <person name="Mottram J.C."/>
            <person name="Tachezy J."/>
            <person name="Fraser-Liggett C.M."/>
            <person name="Johnson P.J."/>
        </authorList>
    </citation>
    <scope>NUCLEOTIDE SEQUENCE [LARGE SCALE GENOMIC DNA]</scope>
    <source>
        <strain evidence="1">G3</strain>
    </source>
</reference>
<organism evidence="1 2">
    <name type="scientific">Trichomonas vaginalis (strain ATCC PRA-98 / G3)</name>
    <dbReference type="NCBI Taxonomy" id="412133"/>
    <lineage>
        <taxon>Eukaryota</taxon>
        <taxon>Metamonada</taxon>
        <taxon>Parabasalia</taxon>
        <taxon>Trichomonadida</taxon>
        <taxon>Trichomonadidae</taxon>
        <taxon>Trichomonas</taxon>
    </lineage>
</organism>
<dbReference type="InParanoid" id="A2F6B5"/>
<dbReference type="InterPro" id="IPR002110">
    <property type="entry name" value="Ankyrin_rpt"/>
</dbReference>
<proteinExistence type="predicted"/>
<gene>
    <name evidence="1" type="ORF">TVAG_241120</name>
</gene>
<dbReference type="Gene3D" id="1.25.40.20">
    <property type="entry name" value="Ankyrin repeat-containing domain"/>
    <property type="match status" value="1"/>
</dbReference>
<dbReference type="SMR" id="A2F6B5"/>
<reference evidence="1" key="1">
    <citation type="submission" date="2006-10" db="EMBL/GenBank/DDBJ databases">
        <authorList>
            <person name="Amadeo P."/>
            <person name="Zhao Q."/>
            <person name="Wortman J."/>
            <person name="Fraser-Liggett C."/>
            <person name="Carlton J."/>
        </authorList>
    </citation>
    <scope>NUCLEOTIDE SEQUENCE</scope>
    <source>
        <strain evidence="1">G3</strain>
    </source>
</reference>
<dbReference type="Pfam" id="PF12796">
    <property type="entry name" value="Ank_2"/>
    <property type="match status" value="1"/>
</dbReference>
<dbReference type="KEGG" id="tva:4757341"/>
<keyword evidence="2" id="KW-1185">Reference proteome</keyword>
<protein>
    <submittedName>
        <fullName evidence="1">Uncharacterized protein</fullName>
    </submittedName>
</protein>
<dbReference type="Proteomes" id="UP000001542">
    <property type="component" value="Unassembled WGS sequence"/>
</dbReference>
<name>A2F6B5_TRIV3</name>
<dbReference type="EMBL" id="DS113634">
    <property type="protein sequence ID" value="EAX99536.1"/>
    <property type="molecule type" value="Genomic_DNA"/>
</dbReference>
<dbReference type="VEuPathDB" id="TrichDB:TVAGG3_0374670"/>
<dbReference type="SUPFAM" id="SSF48403">
    <property type="entry name" value="Ankyrin repeat"/>
    <property type="match status" value="1"/>
</dbReference>
<sequence>MALNNSKEIVENLISYGANINEKVNDGETALHYAATYNIRKIPSSKRPIWQKTNLWEKLI</sequence>
<dbReference type="InterPro" id="IPR036770">
    <property type="entry name" value="Ankyrin_rpt-contain_sf"/>
</dbReference>
<accession>A2F6B5</accession>
<dbReference type="AlphaFoldDB" id="A2F6B5"/>
<dbReference type="VEuPathDB" id="TrichDB:TVAG_241120"/>
<evidence type="ECO:0000313" key="1">
    <source>
        <dbReference type="EMBL" id="EAX99536.1"/>
    </source>
</evidence>
<evidence type="ECO:0000313" key="2">
    <source>
        <dbReference type="Proteomes" id="UP000001542"/>
    </source>
</evidence>
<dbReference type="RefSeq" id="XP_001312466.1">
    <property type="nucleotide sequence ID" value="XM_001312465.1"/>
</dbReference>